<reference evidence="3" key="1">
    <citation type="submission" date="2022-12" db="EMBL/GenBank/DDBJ databases">
        <title>Draft Genome Sequences of Bacillus licheniformis and Bacillus paralicheniformis strains isolated from Irish skim milk powders.</title>
        <authorList>
            <person name="Lourenco A."/>
            <person name="Li F."/>
            <person name="Geraldine D."/>
            <person name="Tobin J.T."/>
            <person name="Butler F."/>
            <person name="Jordan K."/>
            <person name="Obrien T."/>
        </authorList>
    </citation>
    <scope>NUCLEOTIDE SEQUENCE</scope>
    <source>
        <strain evidence="3">3370</strain>
    </source>
</reference>
<dbReference type="AlphaFoldDB" id="A0AAW6KMN9"/>
<feature type="non-terminal residue" evidence="3">
    <location>
        <position position="84"/>
    </location>
</feature>
<evidence type="ECO:0000256" key="2">
    <source>
        <dbReference type="SAM" id="Phobius"/>
    </source>
</evidence>
<protein>
    <submittedName>
        <fullName evidence="3">Heavy metal translocating P-type ATPase</fullName>
    </submittedName>
</protein>
<gene>
    <name evidence="3" type="ORF">PVN32_27260</name>
    <name evidence="4" type="ORF">PVN32_27770</name>
</gene>
<dbReference type="EMBL" id="JARAFO010000906">
    <property type="protein sequence ID" value="MDE1455898.1"/>
    <property type="molecule type" value="Genomic_DNA"/>
</dbReference>
<feature type="transmembrane region" description="Helical" evidence="2">
    <location>
        <begin position="52"/>
        <end position="74"/>
    </location>
</feature>
<comment type="similarity">
    <text evidence="1">Belongs to the cation transport ATPase (P-type) (TC 3.A.3) family. Type IB subfamily.</text>
</comment>
<comment type="caution">
    <text evidence="3">The sequence shown here is derived from an EMBL/GenBank/DDBJ whole genome shotgun (WGS) entry which is preliminary data.</text>
</comment>
<evidence type="ECO:0000313" key="5">
    <source>
        <dbReference type="Proteomes" id="UP001216709"/>
    </source>
</evidence>
<feature type="non-terminal residue" evidence="3">
    <location>
        <position position="1"/>
    </location>
</feature>
<keyword evidence="2" id="KW-0812">Transmembrane</keyword>
<organism evidence="3 5">
    <name type="scientific">Bacillus paralicheniformis</name>
    <dbReference type="NCBI Taxonomy" id="1648923"/>
    <lineage>
        <taxon>Bacteria</taxon>
        <taxon>Bacillati</taxon>
        <taxon>Bacillota</taxon>
        <taxon>Bacilli</taxon>
        <taxon>Bacillales</taxon>
        <taxon>Bacillaceae</taxon>
        <taxon>Bacillus</taxon>
    </lineage>
</organism>
<evidence type="ECO:0000313" key="3">
    <source>
        <dbReference type="EMBL" id="MDE1455796.1"/>
    </source>
</evidence>
<evidence type="ECO:0000313" key="4">
    <source>
        <dbReference type="EMBL" id="MDE1455898.1"/>
    </source>
</evidence>
<dbReference type="InterPro" id="IPR051014">
    <property type="entry name" value="Cation_Transport_ATPase_IB"/>
</dbReference>
<dbReference type="EMBL" id="JARAFO010000802">
    <property type="protein sequence ID" value="MDE1455796.1"/>
    <property type="molecule type" value="Genomic_DNA"/>
</dbReference>
<dbReference type="PANTHER" id="PTHR48085">
    <property type="entry name" value="CADMIUM/ZINC-TRANSPORTING ATPASE HMA2-RELATED"/>
    <property type="match status" value="1"/>
</dbReference>
<accession>A0AAW6KMN9</accession>
<name>A0AAW6KMN9_9BACI</name>
<dbReference type="PANTHER" id="PTHR48085:SF5">
    <property type="entry name" value="CADMIUM_ZINC-TRANSPORTING ATPASE HMA4-RELATED"/>
    <property type="match status" value="1"/>
</dbReference>
<proteinExistence type="inferred from homology"/>
<dbReference type="GO" id="GO:0016020">
    <property type="term" value="C:membrane"/>
    <property type="evidence" value="ECO:0007669"/>
    <property type="project" value="TreeGrafter"/>
</dbReference>
<keyword evidence="2" id="KW-0472">Membrane</keyword>
<keyword evidence="2" id="KW-1133">Transmembrane helix</keyword>
<dbReference type="GO" id="GO:0015086">
    <property type="term" value="F:cadmium ion transmembrane transporter activity"/>
    <property type="evidence" value="ECO:0007669"/>
    <property type="project" value="TreeGrafter"/>
</dbReference>
<dbReference type="Proteomes" id="UP001216709">
    <property type="component" value="Unassembled WGS sequence"/>
</dbReference>
<sequence length="84" mass="9399">FVNKNGVLEVKVDKEYSESTVSKILDLVQNASSRKAKTENFITKFAKYYTPFVVIVALLLAFVPPLIISGAALSDWVYRALVFL</sequence>
<evidence type="ECO:0000256" key="1">
    <source>
        <dbReference type="ARBA" id="ARBA00006024"/>
    </source>
</evidence>